<dbReference type="EMBL" id="JBBJCI010000214">
    <property type="protein sequence ID" value="KAK7240383.1"/>
    <property type="molecule type" value="Genomic_DNA"/>
</dbReference>
<dbReference type="InterPro" id="IPR049258">
    <property type="entry name" value="ODAD1_CC"/>
</dbReference>
<feature type="region of interest" description="Disordered" evidence="3">
    <location>
        <begin position="219"/>
        <end position="264"/>
    </location>
</feature>
<dbReference type="Proteomes" id="UP001363151">
    <property type="component" value="Unassembled WGS sequence"/>
</dbReference>
<proteinExistence type="predicted"/>
<evidence type="ECO:0000256" key="2">
    <source>
        <dbReference type="SAM" id="Coils"/>
    </source>
</evidence>
<feature type="compositionally biased region" description="Basic and acidic residues" evidence="3">
    <location>
        <begin position="219"/>
        <end position="231"/>
    </location>
</feature>
<organism evidence="5 6">
    <name type="scientific">Aureococcus anophagefferens</name>
    <name type="common">Harmful bloom alga</name>
    <dbReference type="NCBI Taxonomy" id="44056"/>
    <lineage>
        <taxon>Eukaryota</taxon>
        <taxon>Sar</taxon>
        <taxon>Stramenopiles</taxon>
        <taxon>Ochrophyta</taxon>
        <taxon>Pelagophyceae</taxon>
        <taxon>Pelagomonadales</taxon>
        <taxon>Pelagomonadaceae</taxon>
        <taxon>Aureococcus</taxon>
    </lineage>
</organism>
<feature type="compositionally biased region" description="Basic and acidic residues" evidence="3">
    <location>
        <begin position="491"/>
        <end position="500"/>
    </location>
</feature>
<feature type="compositionally biased region" description="Acidic residues" evidence="3">
    <location>
        <begin position="479"/>
        <end position="490"/>
    </location>
</feature>
<feature type="coiled-coil region" evidence="2">
    <location>
        <begin position="319"/>
        <end position="385"/>
    </location>
</feature>
<feature type="compositionally biased region" description="Low complexity" evidence="3">
    <location>
        <begin position="245"/>
        <end position="258"/>
    </location>
</feature>
<evidence type="ECO:0000313" key="5">
    <source>
        <dbReference type="EMBL" id="KAK7240383.1"/>
    </source>
</evidence>
<feature type="domain" description="ODAD1 central coiled coil region" evidence="4">
    <location>
        <begin position="108"/>
        <end position="229"/>
    </location>
</feature>
<feature type="domain" description="ODAD1 central coiled coil region" evidence="4">
    <location>
        <begin position="276"/>
        <end position="413"/>
    </location>
</feature>
<feature type="region of interest" description="Disordered" evidence="3">
    <location>
        <begin position="465"/>
        <end position="527"/>
    </location>
</feature>
<dbReference type="PANTHER" id="PTHR21694">
    <property type="entry name" value="COILED-COIL DOMAIN-CONTAINING PROTEIN 63"/>
    <property type="match status" value="1"/>
</dbReference>
<feature type="compositionally biased region" description="Basic residues" evidence="3">
    <location>
        <begin position="514"/>
        <end position="527"/>
    </location>
</feature>
<evidence type="ECO:0000259" key="4">
    <source>
        <dbReference type="Pfam" id="PF21773"/>
    </source>
</evidence>
<dbReference type="PANTHER" id="PTHR21694:SF18">
    <property type="entry name" value="COILED-COIL DOMAIN-CONTAINING PROTEIN 63"/>
    <property type="match status" value="1"/>
</dbReference>
<gene>
    <name evidence="5" type="primary">DC2</name>
    <name evidence="5" type="ORF">SO694_00115024</name>
</gene>
<sequence>MSAPKIKLGTDVRAAIEKIQGENEALKQDLARESRQSRLTQVMNSNQGGEVQRLQMEADMYLRKIEGERRKIEQLDYKIAMAQRTIIEQRQKMGGINASKENHDMISKQIRILENRLDKALQKFNESLAMNKQLREQIDNLRKERVVFDGIYKKLEKDLHEKKKEMAAIIEDSKVAYQRSDRAMGEMVALKQQVDKEKAEFEREWRDLGKLMEQDRQLREQLRRQSREEHLAGGARRSGGGDPSEGAANFEAADDGAAPGLEYGGDKDKAPLALSHDKVVSYEETFAKIREATGVETIKDLVDTFQDIEQKNFSLFNSINELNSDIEASELAIAETKLEIEKYKGQGVSTDTQRKKVLRDLEERLARTEAKADEYDLKHQNATKTINQLKTGIHSIFSRLGCASTSVEEMLGNQGVTESNMMQYLEIIEQRTTEILQMYAASQQSTKDDLLANSALQSGIVQPAASRLSVQPPAWDDFSSGDESDQEDDERPLTREELQRKTLRGLGMKDKNQHHARATKVVKAGGK</sequence>
<evidence type="ECO:0000256" key="3">
    <source>
        <dbReference type="SAM" id="MobiDB-lite"/>
    </source>
</evidence>
<dbReference type="Pfam" id="PF21773">
    <property type="entry name" value="ODAD1_CC"/>
    <property type="match status" value="2"/>
</dbReference>
<protein>
    <submittedName>
        <fullName evidence="5">Outer dynein arm protein</fullName>
    </submittedName>
</protein>
<dbReference type="InterPro" id="IPR051876">
    <property type="entry name" value="ODA-DC/CCD"/>
</dbReference>
<comment type="caution">
    <text evidence="5">The sequence shown here is derived from an EMBL/GenBank/DDBJ whole genome shotgun (WGS) entry which is preliminary data.</text>
</comment>
<keyword evidence="6" id="KW-1185">Reference proteome</keyword>
<evidence type="ECO:0000256" key="1">
    <source>
        <dbReference type="ARBA" id="ARBA00023054"/>
    </source>
</evidence>
<evidence type="ECO:0000313" key="6">
    <source>
        <dbReference type="Proteomes" id="UP001363151"/>
    </source>
</evidence>
<accession>A0ABR1FWH5</accession>
<keyword evidence="1 2" id="KW-0175">Coiled coil</keyword>
<reference evidence="5 6" key="1">
    <citation type="submission" date="2024-03" db="EMBL/GenBank/DDBJ databases">
        <title>Aureococcus anophagefferens CCMP1851 and Kratosvirus quantuckense: Draft genome of a second virus-susceptible host strain in the model system.</title>
        <authorList>
            <person name="Chase E."/>
            <person name="Truchon A.R."/>
            <person name="Schepens W."/>
            <person name="Wilhelm S.W."/>
        </authorList>
    </citation>
    <scope>NUCLEOTIDE SEQUENCE [LARGE SCALE GENOMIC DNA]</scope>
    <source>
        <strain evidence="5 6">CCMP1851</strain>
    </source>
</reference>
<name>A0ABR1FWH5_AURAN</name>